<protein>
    <submittedName>
        <fullName evidence="1">Uncharacterized protein</fullName>
    </submittedName>
</protein>
<evidence type="ECO:0000313" key="1">
    <source>
        <dbReference type="EMBL" id="CAK9180171.1"/>
    </source>
</evidence>
<accession>A0ABC8UGK7</accession>
<sequence length="77" mass="8804">IWARVDPRSDSLGRYLSRCQASSIEEKELMYVILRVELVNSIPSDAEFNIVILLRRSQKTIKNVAAQCRGDVRLPES</sequence>
<keyword evidence="2" id="KW-1185">Reference proteome</keyword>
<dbReference type="Proteomes" id="UP001642360">
    <property type="component" value="Unassembled WGS sequence"/>
</dbReference>
<evidence type="ECO:0000313" key="2">
    <source>
        <dbReference type="Proteomes" id="UP001642360"/>
    </source>
</evidence>
<reference evidence="1 2" key="1">
    <citation type="submission" date="2024-02" db="EMBL/GenBank/DDBJ databases">
        <authorList>
            <person name="Vignale AGUSTIN F."/>
            <person name="Sosa J E."/>
            <person name="Modenutti C."/>
        </authorList>
    </citation>
    <scope>NUCLEOTIDE SEQUENCE [LARGE SCALE GENOMIC DNA]</scope>
</reference>
<comment type="caution">
    <text evidence="1">The sequence shown here is derived from an EMBL/GenBank/DDBJ whole genome shotgun (WGS) entry which is preliminary data.</text>
</comment>
<dbReference type="AlphaFoldDB" id="A0ABC8UGK7"/>
<feature type="non-terminal residue" evidence="1">
    <location>
        <position position="1"/>
    </location>
</feature>
<name>A0ABC8UGK7_9AQUA</name>
<proteinExistence type="predicted"/>
<dbReference type="EMBL" id="CAUOFW020007669">
    <property type="protein sequence ID" value="CAK9180171.1"/>
    <property type="molecule type" value="Genomic_DNA"/>
</dbReference>
<gene>
    <name evidence="1" type="ORF">ILEXP_LOCUS50148</name>
</gene>
<organism evidence="1 2">
    <name type="scientific">Ilex paraguariensis</name>
    <name type="common">yerba mate</name>
    <dbReference type="NCBI Taxonomy" id="185542"/>
    <lineage>
        <taxon>Eukaryota</taxon>
        <taxon>Viridiplantae</taxon>
        <taxon>Streptophyta</taxon>
        <taxon>Embryophyta</taxon>
        <taxon>Tracheophyta</taxon>
        <taxon>Spermatophyta</taxon>
        <taxon>Magnoliopsida</taxon>
        <taxon>eudicotyledons</taxon>
        <taxon>Gunneridae</taxon>
        <taxon>Pentapetalae</taxon>
        <taxon>asterids</taxon>
        <taxon>campanulids</taxon>
        <taxon>Aquifoliales</taxon>
        <taxon>Aquifoliaceae</taxon>
        <taxon>Ilex</taxon>
    </lineage>
</organism>